<name>A0A1E2RXU1_9HYPH</name>
<keyword evidence="2" id="KW-1185">Reference proteome</keyword>
<protein>
    <submittedName>
        <fullName evidence="1">Uncharacterized protein</fullName>
    </submittedName>
</protein>
<dbReference type="AlphaFoldDB" id="A0A1E2RXU1"/>
<evidence type="ECO:0000313" key="1">
    <source>
        <dbReference type="EMBL" id="ODA66918.1"/>
    </source>
</evidence>
<dbReference type="Proteomes" id="UP000095087">
    <property type="component" value="Unassembled WGS sequence"/>
</dbReference>
<reference evidence="1 2" key="1">
    <citation type="submission" date="2016-07" db="EMBL/GenBank/DDBJ databases">
        <title>Draft genome sequence of Methyloligella halotolerans C2T (VKM B-2706T=CCUG 61687T=DSM 25045T), a halotolerant polyhydroxybutyrate accumulating methylotroph.</title>
        <authorList>
            <person name="Vasilenko O.V."/>
            <person name="Doronina N.V."/>
            <person name="Poroshina M.N."/>
            <person name="Tarlachkov S.V."/>
            <person name="Trotsenko Y.A."/>
        </authorList>
    </citation>
    <scope>NUCLEOTIDE SEQUENCE [LARGE SCALE GENOMIC DNA]</scope>
    <source>
        <strain evidence="1 2">VKM B-2706</strain>
    </source>
</reference>
<dbReference type="EMBL" id="MASI01000005">
    <property type="protein sequence ID" value="ODA66918.1"/>
    <property type="molecule type" value="Genomic_DNA"/>
</dbReference>
<dbReference type="RefSeq" id="WP_141693950.1">
    <property type="nucleotide sequence ID" value="NZ_MASI01000005.1"/>
</dbReference>
<organism evidence="1 2">
    <name type="scientific">Methyloligella halotolerans</name>
    <dbReference type="NCBI Taxonomy" id="1177755"/>
    <lineage>
        <taxon>Bacteria</taxon>
        <taxon>Pseudomonadati</taxon>
        <taxon>Pseudomonadota</taxon>
        <taxon>Alphaproteobacteria</taxon>
        <taxon>Hyphomicrobiales</taxon>
        <taxon>Hyphomicrobiaceae</taxon>
        <taxon>Methyloligella</taxon>
    </lineage>
</organism>
<comment type="caution">
    <text evidence="1">The sequence shown here is derived from an EMBL/GenBank/DDBJ whole genome shotgun (WGS) entry which is preliminary data.</text>
</comment>
<accession>A0A1E2RXU1</accession>
<proteinExistence type="predicted"/>
<evidence type="ECO:0000313" key="2">
    <source>
        <dbReference type="Proteomes" id="UP000095087"/>
    </source>
</evidence>
<gene>
    <name evidence="1" type="ORF">A7A08_02215</name>
</gene>
<sequence>MPIRHFWRMTPRALLLLLVMLGAVLVMGLDQLHAAEPASPPVCTNESESARGIGPDRVERRAQQKLRESLSLVRAADLGAVPETAFISTVCRTDKPLVNCTSSVTICNRAPR</sequence>